<reference evidence="2 3" key="1">
    <citation type="journal article" date="2007" name="PLoS Genet.">
        <title>The complete genome sequence of Yersinia pseudotuberculosis IP31758, the causative agent of Far East scarlet-like fever.</title>
        <authorList>
            <person name="Eppinger M."/>
            <person name="Rosovitz M.J."/>
            <person name="Fricke W.F."/>
            <person name="Rasko D.A."/>
            <person name="Kokorina G."/>
            <person name="Fayolle C."/>
            <person name="Lindler L.E."/>
            <person name="Carniel E."/>
            <person name="Ravel J."/>
        </authorList>
    </citation>
    <scope>NUCLEOTIDE SEQUENCE [LARGE SCALE GENOMIC DNA]</scope>
    <source>
        <strain evidence="2 3">IP 31758</strain>
    </source>
</reference>
<feature type="transmembrane region" description="Helical" evidence="1">
    <location>
        <begin position="15"/>
        <end position="32"/>
    </location>
</feature>
<proteinExistence type="predicted"/>
<evidence type="ECO:0000313" key="2">
    <source>
        <dbReference type="EMBL" id="ABS48677.1"/>
    </source>
</evidence>
<dbReference type="HOGENOM" id="CLU_3049550_0_0_6"/>
<evidence type="ECO:0000313" key="3">
    <source>
        <dbReference type="Proteomes" id="UP000002412"/>
    </source>
</evidence>
<keyword evidence="1" id="KW-0472">Membrane</keyword>
<accession>A0A0U1R0M3</accession>
<dbReference type="KEGG" id="ypi:YpsIP31758_2379"/>
<dbReference type="EMBL" id="CP000720">
    <property type="protein sequence ID" value="ABS48677.1"/>
    <property type="molecule type" value="Genomic_DNA"/>
</dbReference>
<evidence type="ECO:0000256" key="1">
    <source>
        <dbReference type="SAM" id="Phobius"/>
    </source>
</evidence>
<keyword evidence="1" id="KW-1133">Transmembrane helix</keyword>
<organism evidence="2 3">
    <name type="scientific">Yersinia pseudotuberculosis serotype O:1b (strain IP 31758)</name>
    <dbReference type="NCBI Taxonomy" id="349747"/>
    <lineage>
        <taxon>Bacteria</taxon>
        <taxon>Pseudomonadati</taxon>
        <taxon>Pseudomonadota</taxon>
        <taxon>Gammaproteobacteria</taxon>
        <taxon>Enterobacterales</taxon>
        <taxon>Yersiniaceae</taxon>
        <taxon>Yersinia</taxon>
    </lineage>
</organism>
<dbReference type="Proteomes" id="UP000002412">
    <property type="component" value="Chromosome"/>
</dbReference>
<dbReference type="AlphaFoldDB" id="A0A0U1R0M3"/>
<keyword evidence="1" id="KW-0812">Transmembrane</keyword>
<protein>
    <submittedName>
        <fullName evidence="2">Uncharacterized protein</fullName>
    </submittedName>
</protein>
<name>A0A0U1R0M3_YERP3</name>
<sequence length="54" mass="6357">MIANFYSHDRSNNRIFISVSLSGTLAHSLCMLKKKMRMGKYQIKYEPPKTSRDY</sequence>
<gene>
    <name evidence="2" type="ordered locus">YpsIP31758_2379</name>
</gene>